<gene>
    <name evidence="1" type="ORF">TNIN_284181</name>
</gene>
<evidence type="ECO:0000313" key="2">
    <source>
        <dbReference type="Proteomes" id="UP000886998"/>
    </source>
</evidence>
<reference evidence="1" key="1">
    <citation type="submission" date="2020-08" db="EMBL/GenBank/DDBJ databases">
        <title>Multicomponent nature underlies the extraordinary mechanical properties of spider dragline silk.</title>
        <authorList>
            <person name="Kono N."/>
            <person name="Nakamura H."/>
            <person name="Mori M."/>
            <person name="Yoshida Y."/>
            <person name="Ohtoshi R."/>
            <person name="Malay A.D."/>
            <person name="Moran D.A.P."/>
            <person name="Tomita M."/>
            <person name="Numata K."/>
            <person name="Arakawa K."/>
        </authorList>
    </citation>
    <scope>NUCLEOTIDE SEQUENCE</scope>
</reference>
<dbReference type="AlphaFoldDB" id="A0A8X6MIY0"/>
<comment type="caution">
    <text evidence="1">The sequence shown here is derived from an EMBL/GenBank/DDBJ whole genome shotgun (WGS) entry which is preliminary data.</text>
</comment>
<name>A0A8X6MIY0_9ARAC</name>
<dbReference type="EMBL" id="BMAV01027081">
    <property type="protein sequence ID" value="GFS56187.1"/>
    <property type="molecule type" value="Genomic_DNA"/>
</dbReference>
<accession>A0A8X6MIY0</accession>
<keyword evidence="2" id="KW-1185">Reference proteome</keyword>
<dbReference type="Proteomes" id="UP000886998">
    <property type="component" value="Unassembled WGS sequence"/>
</dbReference>
<proteinExistence type="predicted"/>
<organism evidence="1 2">
    <name type="scientific">Trichonephila inaurata madagascariensis</name>
    <dbReference type="NCBI Taxonomy" id="2747483"/>
    <lineage>
        <taxon>Eukaryota</taxon>
        <taxon>Metazoa</taxon>
        <taxon>Ecdysozoa</taxon>
        <taxon>Arthropoda</taxon>
        <taxon>Chelicerata</taxon>
        <taxon>Arachnida</taxon>
        <taxon>Araneae</taxon>
        <taxon>Araneomorphae</taxon>
        <taxon>Entelegynae</taxon>
        <taxon>Araneoidea</taxon>
        <taxon>Nephilidae</taxon>
        <taxon>Trichonephila</taxon>
        <taxon>Trichonephila inaurata</taxon>
    </lineage>
</organism>
<evidence type="ECO:0000313" key="1">
    <source>
        <dbReference type="EMBL" id="GFS56187.1"/>
    </source>
</evidence>
<protein>
    <submittedName>
        <fullName evidence="1">Uncharacterized protein</fullName>
    </submittedName>
</protein>
<sequence>MYSFPDDKVDCHLVSLDDSRATKNLLAKPFGTRKRANPKRRRFDFLEKHLKTIRVTNWKILNKSRMTWNAIQRNTRAHPEMSPTEDEEFIIL</sequence>